<dbReference type="AlphaFoldDB" id="A0A9P5P0W0"/>
<evidence type="ECO:0000313" key="2">
    <source>
        <dbReference type="Proteomes" id="UP000724874"/>
    </source>
</evidence>
<reference evidence="1" key="1">
    <citation type="submission" date="2020-11" db="EMBL/GenBank/DDBJ databases">
        <authorList>
            <consortium name="DOE Joint Genome Institute"/>
            <person name="Ahrendt S."/>
            <person name="Riley R."/>
            <person name="Andreopoulos W."/>
            <person name="LaButti K."/>
            <person name="Pangilinan J."/>
            <person name="Ruiz-duenas F.J."/>
            <person name="Barrasa J.M."/>
            <person name="Sanchez-Garcia M."/>
            <person name="Camarero S."/>
            <person name="Miyauchi S."/>
            <person name="Serrano A."/>
            <person name="Linde D."/>
            <person name="Babiker R."/>
            <person name="Drula E."/>
            <person name="Ayuso-Fernandez I."/>
            <person name="Pacheco R."/>
            <person name="Padilla G."/>
            <person name="Ferreira P."/>
            <person name="Barriuso J."/>
            <person name="Kellner H."/>
            <person name="Castanera R."/>
            <person name="Alfaro M."/>
            <person name="Ramirez L."/>
            <person name="Pisabarro A.G."/>
            <person name="Kuo A."/>
            <person name="Tritt A."/>
            <person name="Lipzen A."/>
            <person name="He G."/>
            <person name="Yan M."/>
            <person name="Ng V."/>
            <person name="Cullen D."/>
            <person name="Martin F."/>
            <person name="Rosso M.-N."/>
            <person name="Henrissat B."/>
            <person name="Hibbett D."/>
            <person name="Martinez A.T."/>
            <person name="Grigoriev I.V."/>
        </authorList>
    </citation>
    <scope>NUCLEOTIDE SEQUENCE</scope>
    <source>
        <strain evidence="1">AH 44721</strain>
    </source>
</reference>
<proteinExistence type="predicted"/>
<accession>A0A9P5P0W0</accession>
<dbReference type="OrthoDB" id="10502050at2759"/>
<protein>
    <submittedName>
        <fullName evidence="1">Uncharacterized protein</fullName>
    </submittedName>
</protein>
<comment type="caution">
    <text evidence="1">The sequence shown here is derived from an EMBL/GenBank/DDBJ whole genome shotgun (WGS) entry which is preliminary data.</text>
</comment>
<keyword evidence="2" id="KW-1185">Reference proteome</keyword>
<evidence type="ECO:0000313" key="1">
    <source>
        <dbReference type="EMBL" id="KAF8910509.1"/>
    </source>
</evidence>
<organism evidence="1 2">
    <name type="scientific">Gymnopilus junonius</name>
    <name type="common">Spectacular rustgill mushroom</name>
    <name type="synonym">Gymnopilus spectabilis subsp. junonius</name>
    <dbReference type="NCBI Taxonomy" id="109634"/>
    <lineage>
        <taxon>Eukaryota</taxon>
        <taxon>Fungi</taxon>
        <taxon>Dikarya</taxon>
        <taxon>Basidiomycota</taxon>
        <taxon>Agaricomycotina</taxon>
        <taxon>Agaricomycetes</taxon>
        <taxon>Agaricomycetidae</taxon>
        <taxon>Agaricales</taxon>
        <taxon>Agaricineae</taxon>
        <taxon>Hymenogastraceae</taxon>
        <taxon>Gymnopilus</taxon>
    </lineage>
</organism>
<gene>
    <name evidence="1" type="ORF">CPB84DRAFT_1763850</name>
</gene>
<dbReference type="Proteomes" id="UP000724874">
    <property type="component" value="Unassembled WGS sequence"/>
</dbReference>
<name>A0A9P5P0W0_GYMJU</name>
<sequence>MLTVNGFSCALVYHNNQSVELPQYEAKIWYEAGVATCRVPAGEMTQTNRWPFFGYLIECKPVSVDWYRQNWVVHFLREGIPILQSRSASQLAADPGPMEIMTPYVGQAPSTYTQLGTIEVIVMPPGRNPISLIQGHGGDASTLGHIAYFRFECAIDIPNQIQECQANHNGYAHDHEPLAFSQSYQEHRAHEHLASPQNQDDVPAWVHTTEISNDWQPLRRRYDPKHPLRVNYYPLHR</sequence>
<dbReference type="EMBL" id="JADNYJ010000006">
    <property type="protein sequence ID" value="KAF8910509.1"/>
    <property type="molecule type" value="Genomic_DNA"/>
</dbReference>